<sequence>MDTIITAADGHRLSTYMAGSEDDADRALVIVQEIFGVNDHMRYVADTFAREGYFVVVPALFDRAERDVELGYGPEDIERGLKLRSGIPEDKVMLDILAAAGAAPSGIPRGIIGYCWGGTVAWHGATRSTAFKAAVGWYGGGIAAARDEVPTCPVQLHFGEKDGSIPMASVEAIQAARPEVEVLVYPGAGHGFGCEARGSYVPKDAALALSRSLEFFGKHL</sequence>
<dbReference type="InterPro" id="IPR002925">
    <property type="entry name" value="Dienelactn_hydro"/>
</dbReference>
<dbReference type="RefSeq" id="WP_213669357.1">
    <property type="nucleotide sequence ID" value="NZ_JAHCDA010000001.1"/>
</dbReference>
<proteinExistence type="predicted"/>
<evidence type="ECO:0000313" key="3">
    <source>
        <dbReference type="Proteomes" id="UP000766336"/>
    </source>
</evidence>
<gene>
    <name evidence="2" type="ORF">KHU32_07385</name>
</gene>
<dbReference type="InterPro" id="IPR029058">
    <property type="entry name" value="AB_hydrolase_fold"/>
</dbReference>
<reference evidence="2 3" key="1">
    <citation type="submission" date="2021-05" db="EMBL/GenBank/DDBJ databases">
        <title>Roseococcus sp. XZZS9, whole genome shotgun sequencing project.</title>
        <authorList>
            <person name="Zhao G."/>
            <person name="Shen L."/>
        </authorList>
    </citation>
    <scope>NUCLEOTIDE SEQUENCE [LARGE SCALE GENOMIC DNA]</scope>
    <source>
        <strain evidence="2 3">XZZS9</strain>
    </source>
</reference>
<dbReference type="InterPro" id="IPR051049">
    <property type="entry name" value="Dienelactone_hydrolase-like"/>
</dbReference>
<evidence type="ECO:0000259" key="1">
    <source>
        <dbReference type="Pfam" id="PF01738"/>
    </source>
</evidence>
<dbReference type="Pfam" id="PF01738">
    <property type="entry name" value="DLH"/>
    <property type="match status" value="1"/>
</dbReference>
<dbReference type="PANTHER" id="PTHR46623:SF6">
    <property type="entry name" value="ALPHA_BETA-HYDROLASES SUPERFAMILY PROTEIN"/>
    <property type="match status" value="1"/>
</dbReference>
<dbReference type="Gene3D" id="3.40.50.1820">
    <property type="entry name" value="alpha/beta hydrolase"/>
    <property type="match status" value="1"/>
</dbReference>
<accession>A0ABS5QCQ8</accession>
<evidence type="ECO:0000313" key="2">
    <source>
        <dbReference type="EMBL" id="MBS7810755.1"/>
    </source>
</evidence>
<comment type="caution">
    <text evidence="2">The sequence shown here is derived from an EMBL/GenBank/DDBJ whole genome shotgun (WGS) entry which is preliminary data.</text>
</comment>
<dbReference type="SUPFAM" id="SSF53474">
    <property type="entry name" value="alpha/beta-Hydrolases"/>
    <property type="match status" value="1"/>
</dbReference>
<feature type="domain" description="Dienelactone hydrolase" evidence="1">
    <location>
        <begin position="14"/>
        <end position="219"/>
    </location>
</feature>
<dbReference type="PANTHER" id="PTHR46623">
    <property type="entry name" value="CARBOXYMETHYLENEBUTENOLIDASE-RELATED"/>
    <property type="match status" value="1"/>
</dbReference>
<protein>
    <submittedName>
        <fullName evidence="2">Dienelactone hydrolase family protein</fullName>
    </submittedName>
</protein>
<keyword evidence="3" id="KW-1185">Reference proteome</keyword>
<name>A0ABS5QCQ8_9PROT</name>
<organism evidence="2 3">
    <name type="scientific">Roseococcus pinisoli</name>
    <dbReference type="NCBI Taxonomy" id="2835040"/>
    <lineage>
        <taxon>Bacteria</taxon>
        <taxon>Pseudomonadati</taxon>
        <taxon>Pseudomonadota</taxon>
        <taxon>Alphaproteobacteria</taxon>
        <taxon>Acetobacterales</taxon>
        <taxon>Roseomonadaceae</taxon>
        <taxon>Roseococcus</taxon>
    </lineage>
</organism>
<dbReference type="Proteomes" id="UP000766336">
    <property type="component" value="Unassembled WGS sequence"/>
</dbReference>
<keyword evidence="2" id="KW-0378">Hydrolase</keyword>
<dbReference type="GO" id="GO:0016787">
    <property type="term" value="F:hydrolase activity"/>
    <property type="evidence" value="ECO:0007669"/>
    <property type="project" value="UniProtKB-KW"/>
</dbReference>
<dbReference type="EMBL" id="JAHCDA010000001">
    <property type="protein sequence ID" value="MBS7810755.1"/>
    <property type="molecule type" value="Genomic_DNA"/>
</dbReference>